<dbReference type="Proteomes" id="UP000594468">
    <property type="component" value="Chromosome"/>
</dbReference>
<reference evidence="10 11" key="1">
    <citation type="submission" date="2020-02" db="EMBL/GenBank/DDBJ databases">
        <authorList>
            <person name="Zheng R.K."/>
            <person name="Sun C.M."/>
        </authorList>
    </citation>
    <scope>NUCLEOTIDE SEQUENCE [LARGE SCALE GENOMIC DNA]</scope>
    <source>
        <strain evidence="11">rifampicinis</strain>
    </source>
</reference>
<proteinExistence type="predicted"/>
<dbReference type="PANTHER" id="PTHR48111">
    <property type="entry name" value="REGULATOR OF RPOS"/>
    <property type="match status" value="1"/>
</dbReference>
<dbReference type="Pfam" id="PF00072">
    <property type="entry name" value="Response_reg"/>
    <property type="match status" value="1"/>
</dbReference>
<evidence type="ECO:0000256" key="5">
    <source>
        <dbReference type="ARBA" id="ARBA00023163"/>
    </source>
</evidence>
<evidence type="ECO:0000256" key="2">
    <source>
        <dbReference type="ARBA" id="ARBA00023012"/>
    </source>
</evidence>
<dbReference type="PROSITE" id="PS50110">
    <property type="entry name" value="RESPONSE_REGULATORY"/>
    <property type="match status" value="1"/>
</dbReference>
<dbReference type="GO" id="GO:0006355">
    <property type="term" value="P:regulation of DNA-templated transcription"/>
    <property type="evidence" value="ECO:0007669"/>
    <property type="project" value="InterPro"/>
</dbReference>
<keyword evidence="1 6" id="KW-0597">Phosphoprotein</keyword>
<dbReference type="Gene3D" id="3.40.50.2300">
    <property type="match status" value="1"/>
</dbReference>
<dbReference type="SMART" id="SM00862">
    <property type="entry name" value="Trans_reg_C"/>
    <property type="match status" value="1"/>
</dbReference>
<dbReference type="FunFam" id="1.10.10.10:FF:000018">
    <property type="entry name" value="DNA-binding response regulator ResD"/>
    <property type="match status" value="1"/>
</dbReference>
<evidence type="ECO:0000256" key="3">
    <source>
        <dbReference type="ARBA" id="ARBA00023015"/>
    </source>
</evidence>
<dbReference type="Pfam" id="PF00486">
    <property type="entry name" value="Trans_reg_C"/>
    <property type="match status" value="1"/>
</dbReference>
<keyword evidence="4 7" id="KW-0238">DNA-binding</keyword>
<dbReference type="InterPro" id="IPR001789">
    <property type="entry name" value="Sig_transdc_resp-reg_receiver"/>
</dbReference>
<evidence type="ECO:0000256" key="7">
    <source>
        <dbReference type="PROSITE-ProRule" id="PRU01091"/>
    </source>
</evidence>
<keyword evidence="11" id="KW-1185">Reference proteome</keyword>
<evidence type="ECO:0000256" key="6">
    <source>
        <dbReference type="PROSITE-ProRule" id="PRU00169"/>
    </source>
</evidence>
<name>A0A7S8EBQ9_9CHLR</name>
<evidence type="ECO:0000313" key="11">
    <source>
        <dbReference type="Proteomes" id="UP000594468"/>
    </source>
</evidence>
<dbReference type="CDD" id="cd00383">
    <property type="entry name" value="trans_reg_C"/>
    <property type="match status" value="1"/>
</dbReference>
<dbReference type="GO" id="GO:0000156">
    <property type="term" value="F:phosphorelay response regulator activity"/>
    <property type="evidence" value="ECO:0007669"/>
    <property type="project" value="TreeGrafter"/>
</dbReference>
<dbReference type="AlphaFoldDB" id="A0A7S8EBQ9"/>
<dbReference type="GO" id="GO:0000976">
    <property type="term" value="F:transcription cis-regulatory region binding"/>
    <property type="evidence" value="ECO:0007669"/>
    <property type="project" value="TreeGrafter"/>
</dbReference>
<dbReference type="SMART" id="SM00448">
    <property type="entry name" value="REC"/>
    <property type="match status" value="1"/>
</dbReference>
<dbReference type="InterPro" id="IPR036388">
    <property type="entry name" value="WH-like_DNA-bd_sf"/>
</dbReference>
<dbReference type="InterPro" id="IPR016032">
    <property type="entry name" value="Sig_transdc_resp-reg_C-effctor"/>
</dbReference>
<organism evidence="10 11">
    <name type="scientific">Phototrophicus methaneseepsis</name>
    <dbReference type="NCBI Taxonomy" id="2710758"/>
    <lineage>
        <taxon>Bacteria</taxon>
        <taxon>Bacillati</taxon>
        <taxon>Chloroflexota</taxon>
        <taxon>Candidatus Thermofontia</taxon>
        <taxon>Phototrophicales</taxon>
        <taxon>Phototrophicaceae</taxon>
        <taxon>Phototrophicus</taxon>
    </lineage>
</organism>
<dbReference type="PANTHER" id="PTHR48111:SF40">
    <property type="entry name" value="PHOSPHATE REGULON TRANSCRIPTIONAL REGULATORY PROTEIN PHOB"/>
    <property type="match status" value="1"/>
</dbReference>
<dbReference type="Gene3D" id="1.10.10.10">
    <property type="entry name" value="Winged helix-like DNA-binding domain superfamily/Winged helix DNA-binding domain"/>
    <property type="match status" value="1"/>
</dbReference>
<dbReference type="SUPFAM" id="SSF52172">
    <property type="entry name" value="CheY-like"/>
    <property type="match status" value="1"/>
</dbReference>
<dbReference type="SUPFAM" id="SSF46894">
    <property type="entry name" value="C-terminal effector domain of the bipartite response regulators"/>
    <property type="match status" value="1"/>
</dbReference>
<sequence>MTSIIIIEDDRLISEPVMRSLKGWGFQVSTADNGRLGLEMTLKQSPDLVILDIMLPEMDGWEVCKAIREKSVVPILMLTALTEEIDRILGLELGADDYLTKPFSTRELMARIKALLRRVEFDRTMMTDSQQLIIDNIRLDIHQRQVFKDNQPLDLRYKEFELLSLLALHSGQIVTRAEIFDKVWGTDWLGDMRTLDVHIRWLREKLEDDPGRPQYIQTIRGVGYRFMAGRDENES</sequence>
<keyword evidence="2" id="KW-0902">Two-component regulatory system</keyword>
<dbReference type="InterPro" id="IPR039420">
    <property type="entry name" value="WalR-like"/>
</dbReference>
<dbReference type="InterPro" id="IPR011006">
    <property type="entry name" value="CheY-like_superfamily"/>
</dbReference>
<gene>
    <name evidence="10" type="ORF">G4Y79_06375</name>
</gene>
<dbReference type="KEGG" id="pmet:G4Y79_06375"/>
<feature type="domain" description="Response regulatory" evidence="8">
    <location>
        <begin position="3"/>
        <end position="116"/>
    </location>
</feature>
<keyword evidence="3" id="KW-0805">Transcription regulation</keyword>
<evidence type="ECO:0000256" key="4">
    <source>
        <dbReference type="ARBA" id="ARBA00023125"/>
    </source>
</evidence>
<feature type="domain" description="OmpR/PhoB-type" evidence="9">
    <location>
        <begin position="129"/>
        <end position="228"/>
    </location>
</feature>
<feature type="DNA-binding region" description="OmpR/PhoB-type" evidence="7">
    <location>
        <begin position="129"/>
        <end position="228"/>
    </location>
</feature>
<accession>A0A7S8EBQ9</accession>
<dbReference type="Gene3D" id="6.10.250.690">
    <property type="match status" value="1"/>
</dbReference>
<dbReference type="GO" id="GO:0005829">
    <property type="term" value="C:cytosol"/>
    <property type="evidence" value="ECO:0007669"/>
    <property type="project" value="TreeGrafter"/>
</dbReference>
<evidence type="ECO:0000256" key="1">
    <source>
        <dbReference type="ARBA" id="ARBA00022553"/>
    </source>
</evidence>
<dbReference type="FunFam" id="3.40.50.2300:FF:000001">
    <property type="entry name" value="DNA-binding response regulator PhoB"/>
    <property type="match status" value="1"/>
</dbReference>
<protein>
    <submittedName>
        <fullName evidence="10">Response regulator transcription factor</fullName>
    </submittedName>
</protein>
<feature type="modified residue" description="4-aspartylphosphate" evidence="6">
    <location>
        <position position="52"/>
    </location>
</feature>
<dbReference type="EMBL" id="CP062983">
    <property type="protein sequence ID" value="QPC84002.1"/>
    <property type="molecule type" value="Genomic_DNA"/>
</dbReference>
<evidence type="ECO:0000313" key="10">
    <source>
        <dbReference type="EMBL" id="QPC84002.1"/>
    </source>
</evidence>
<evidence type="ECO:0000259" key="8">
    <source>
        <dbReference type="PROSITE" id="PS50110"/>
    </source>
</evidence>
<dbReference type="GO" id="GO:0032993">
    <property type="term" value="C:protein-DNA complex"/>
    <property type="evidence" value="ECO:0007669"/>
    <property type="project" value="TreeGrafter"/>
</dbReference>
<dbReference type="PROSITE" id="PS51755">
    <property type="entry name" value="OMPR_PHOB"/>
    <property type="match status" value="1"/>
</dbReference>
<keyword evidence="5" id="KW-0804">Transcription</keyword>
<dbReference type="RefSeq" id="WP_195172066.1">
    <property type="nucleotide sequence ID" value="NZ_CP062983.1"/>
</dbReference>
<dbReference type="InterPro" id="IPR001867">
    <property type="entry name" value="OmpR/PhoB-type_DNA-bd"/>
</dbReference>
<evidence type="ECO:0000259" key="9">
    <source>
        <dbReference type="PROSITE" id="PS51755"/>
    </source>
</evidence>